<keyword evidence="2 3" id="KW-0663">Pyridoxal phosphate</keyword>
<feature type="modified residue" description="N6-(pyridoxal phosphate)lysine" evidence="3">
    <location>
        <position position="53"/>
    </location>
</feature>
<dbReference type="PRINTS" id="PR01179">
    <property type="entry name" value="ODADCRBXLASE"/>
</dbReference>
<comment type="cofactor">
    <cofactor evidence="1 3">
        <name>pyridoxal 5'-phosphate</name>
        <dbReference type="ChEBI" id="CHEBI:597326"/>
    </cofactor>
</comment>
<dbReference type="GO" id="GO:0008836">
    <property type="term" value="F:diaminopimelate decarboxylase activity"/>
    <property type="evidence" value="ECO:0007669"/>
    <property type="project" value="TreeGrafter"/>
</dbReference>
<dbReference type="PROSITE" id="PS00879">
    <property type="entry name" value="ODR_DC_2_2"/>
    <property type="match status" value="1"/>
</dbReference>
<feature type="active site" description="Proton donor" evidence="3">
    <location>
        <position position="349"/>
    </location>
</feature>
<dbReference type="InterPro" id="IPR029066">
    <property type="entry name" value="PLP-binding_barrel"/>
</dbReference>
<dbReference type="InterPro" id="IPR022657">
    <property type="entry name" value="De-COase2_CS"/>
</dbReference>
<evidence type="ECO:0000259" key="4">
    <source>
        <dbReference type="Pfam" id="PF02784"/>
    </source>
</evidence>
<dbReference type="Proteomes" id="UP000263377">
    <property type="component" value="Unassembled WGS sequence"/>
</dbReference>
<sequence length="418" mass="44766">MDVEVGETTTRTALPETRWETPAYLYDLAAVSDAHRRLVGSLPGPATLLYSLKANPHPAVLGRLAALGCHAEVSSPGELRAALQAGFPADGALYTGPGKRDEDVAGALAAGVRQFSVDSPHALDQLDRLGRAAGTRVRALLRVNPPVPPAGAGLAMTGGPSQFGADLAWVLERPELFADREHAELAGLHLYMGSNLTRVDALLAVFRYGLDVVRRIEKALDRRLPVIDLGGGFGAPYAVPGALPRFDALRSRLDALLEEGLPGWPDGERRVVFESGRYLTAGCGRLLTRVLDVKRSQGRRVVVLDTGVNHLGGMSGLRKEDRIEPRFQCGDDPHASAVPDGTIVAGPLCHPLDVWTRDARLPDVAVGDLLTVPNVGAYGLHAGLALFHCHPMPLEVVLDGEREVARGRYVLGRERSPR</sequence>
<gene>
    <name evidence="5" type="ORF">DR950_11320</name>
</gene>
<dbReference type="InterPro" id="IPR000183">
    <property type="entry name" value="Orn/DAP/Arg_de-COase"/>
</dbReference>
<proteinExistence type="predicted"/>
<accession>A0A372ZSC9</accession>
<evidence type="ECO:0000313" key="5">
    <source>
        <dbReference type="EMBL" id="RGD58300.1"/>
    </source>
</evidence>
<dbReference type="PANTHER" id="PTHR43727:SF2">
    <property type="entry name" value="GROUP IV DECARBOXYLASE"/>
    <property type="match status" value="1"/>
</dbReference>
<feature type="domain" description="Orn/DAP/Arg decarboxylase 2 N-terminal" evidence="4">
    <location>
        <begin position="29"/>
        <end position="281"/>
    </location>
</feature>
<dbReference type="AlphaFoldDB" id="A0A372ZSC9"/>
<dbReference type="EMBL" id="QVIG01000001">
    <property type="protein sequence ID" value="RGD58300.1"/>
    <property type="molecule type" value="Genomic_DNA"/>
</dbReference>
<evidence type="ECO:0000256" key="3">
    <source>
        <dbReference type="PIRSR" id="PIRSR600183-50"/>
    </source>
</evidence>
<dbReference type="InterPro" id="IPR009006">
    <property type="entry name" value="Ala_racemase/Decarboxylase_C"/>
</dbReference>
<evidence type="ECO:0000256" key="2">
    <source>
        <dbReference type="ARBA" id="ARBA00022898"/>
    </source>
</evidence>
<dbReference type="Gene3D" id="2.40.37.10">
    <property type="entry name" value="Lyase, Ornithine Decarboxylase, Chain A, domain 1"/>
    <property type="match status" value="1"/>
</dbReference>
<reference evidence="5 6" key="1">
    <citation type="submission" date="2018-08" db="EMBL/GenBank/DDBJ databases">
        <title>Diversity &amp; Physiological Properties of Lignin-Decomposing Actinobacteria from Soil.</title>
        <authorList>
            <person name="Roh S.G."/>
            <person name="Kim S.B."/>
        </authorList>
    </citation>
    <scope>NUCLEOTIDE SEQUENCE [LARGE SCALE GENOMIC DNA]</scope>
    <source>
        <strain evidence="5 6">MMS17-GH009</strain>
    </source>
</reference>
<protein>
    <submittedName>
        <fullName evidence="5">Type III PLP-dependent enzyme</fullName>
    </submittedName>
</protein>
<dbReference type="SUPFAM" id="SSF51419">
    <property type="entry name" value="PLP-binding barrel"/>
    <property type="match status" value="1"/>
</dbReference>
<dbReference type="SUPFAM" id="SSF50621">
    <property type="entry name" value="Alanine racemase C-terminal domain-like"/>
    <property type="match status" value="1"/>
</dbReference>
<evidence type="ECO:0000256" key="1">
    <source>
        <dbReference type="ARBA" id="ARBA00001933"/>
    </source>
</evidence>
<dbReference type="InterPro" id="IPR022644">
    <property type="entry name" value="De-COase2_N"/>
</dbReference>
<dbReference type="Gene3D" id="3.20.20.10">
    <property type="entry name" value="Alanine racemase"/>
    <property type="match status" value="1"/>
</dbReference>
<evidence type="ECO:0000313" key="6">
    <source>
        <dbReference type="Proteomes" id="UP000263377"/>
    </source>
</evidence>
<dbReference type="GO" id="GO:0009089">
    <property type="term" value="P:lysine biosynthetic process via diaminopimelate"/>
    <property type="evidence" value="ECO:0007669"/>
    <property type="project" value="TreeGrafter"/>
</dbReference>
<dbReference type="Pfam" id="PF02784">
    <property type="entry name" value="Orn_Arg_deC_N"/>
    <property type="match status" value="1"/>
</dbReference>
<keyword evidence="6" id="KW-1185">Reference proteome</keyword>
<organism evidence="5 6">
    <name type="scientific">Kitasatospora xanthocidica</name>
    <dbReference type="NCBI Taxonomy" id="83382"/>
    <lineage>
        <taxon>Bacteria</taxon>
        <taxon>Bacillati</taxon>
        <taxon>Actinomycetota</taxon>
        <taxon>Actinomycetes</taxon>
        <taxon>Kitasatosporales</taxon>
        <taxon>Streptomycetaceae</taxon>
        <taxon>Kitasatospora</taxon>
    </lineage>
</organism>
<dbReference type="PANTHER" id="PTHR43727">
    <property type="entry name" value="DIAMINOPIMELATE DECARBOXYLASE"/>
    <property type="match status" value="1"/>
</dbReference>
<name>A0A372ZSC9_9ACTN</name>
<comment type="caution">
    <text evidence="5">The sequence shown here is derived from an EMBL/GenBank/DDBJ whole genome shotgun (WGS) entry which is preliminary data.</text>
</comment>